<keyword evidence="2" id="KW-0479">Metal-binding</keyword>
<dbReference type="GO" id="GO:0016020">
    <property type="term" value="C:membrane"/>
    <property type="evidence" value="ECO:0007669"/>
    <property type="project" value="TreeGrafter"/>
</dbReference>
<evidence type="ECO:0000256" key="1">
    <source>
        <dbReference type="ARBA" id="ARBA00022670"/>
    </source>
</evidence>
<evidence type="ECO:0000256" key="2">
    <source>
        <dbReference type="ARBA" id="ARBA00022723"/>
    </source>
</evidence>
<dbReference type="GO" id="GO:0004222">
    <property type="term" value="F:metalloendopeptidase activity"/>
    <property type="evidence" value="ECO:0007669"/>
    <property type="project" value="InterPro"/>
</dbReference>
<feature type="transmembrane region" description="Helical" evidence="7">
    <location>
        <begin position="104"/>
        <end position="121"/>
    </location>
</feature>
<protein>
    <recommendedName>
        <fullName evidence="8">Peptidase M48 domain-containing protein</fullName>
    </recommendedName>
</protein>
<keyword evidence="7" id="KW-0472">Membrane</keyword>
<evidence type="ECO:0000313" key="9">
    <source>
        <dbReference type="EMBL" id="VHO04201.1"/>
    </source>
</evidence>
<accession>A0A486XPN7</accession>
<dbReference type="Gene3D" id="3.30.2010.10">
    <property type="entry name" value="Metalloproteases ('zincins'), catalytic domain"/>
    <property type="match status" value="1"/>
</dbReference>
<evidence type="ECO:0000256" key="5">
    <source>
        <dbReference type="ARBA" id="ARBA00023049"/>
    </source>
</evidence>
<evidence type="ECO:0000256" key="4">
    <source>
        <dbReference type="ARBA" id="ARBA00022833"/>
    </source>
</evidence>
<name>A0A486XPN7_9GAMM</name>
<dbReference type="InterPro" id="IPR051156">
    <property type="entry name" value="Mito/Outer_Membr_Metalloprot"/>
</dbReference>
<dbReference type="Pfam" id="PF01435">
    <property type="entry name" value="Peptidase_M48"/>
    <property type="match status" value="1"/>
</dbReference>
<keyword evidence="5 6" id="KW-0482">Metalloprotease</keyword>
<keyword evidence="3 6" id="KW-0378">Hydrolase</keyword>
<dbReference type="AlphaFoldDB" id="A0A486XPN7"/>
<dbReference type="PANTHER" id="PTHR22726">
    <property type="entry name" value="METALLOENDOPEPTIDASE OMA1"/>
    <property type="match status" value="1"/>
</dbReference>
<comment type="cofactor">
    <cofactor evidence="6">
        <name>Zn(2+)</name>
        <dbReference type="ChEBI" id="CHEBI:29105"/>
    </cofactor>
    <text evidence="6">Binds 1 zinc ion per subunit.</text>
</comment>
<keyword evidence="7" id="KW-0812">Transmembrane</keyword>
<dbReference type="InterPro" id="IPR001915">
    <property type="entry name" value="Peptidase_M48"/>
</dbReference>
<organism evidence="9">
    <name type="scientific">Rheinheimera sp. BAL341</name>
    <dbReference type="NCBI Taxonomy" id="1708203"/>
    <lineage>
        <taxon>Bacteria</taxon>
        <taxon>Pseudomonadati</taxon>
        <taxon>Pseudomonadota</taxon>
        <taxon>Gammaproteobacteria</taxon>
        <taxon>Chromatiales</taxon>
        <taxon>Chromatiaceae</taxon>
        <taxon>Rheinheimera</taxon>
    </lineage>
</organism>
<reference evidence="9" key="1">
    <citation type="submission" date="2019-04" db="EMBL/GenBank/DDBJ databases">
        <authorList>
            <person name="Brambilla D."/>
        </authorList>
    </citation>
    <scope>NUCLEOTIDE SEQUENCE</scope>
    <source>
        <strain evidence="9">BAL1</strain>
    </source>
</reference>
<evidence type="ECO:0000259" key="8">
    <source>
        <dbReference type="Pfam" id="PF01435"/>
    </source>
</evidence>
<evidence type="ECO:0000256" key="3">
    <source>
        <dbReference type="ARBA" id="ARBA00022801"/>
    </source>
</evidence>
<sequence length="350" mass="38196">MHSTVFVQGQFQHAGSSTLYAAMAEISPQGMLHIRAADNNALDNNVLLAQAAPADYRFGSAVPGLAVELRLRDGAVFVPNDTRYRWPQSGKHRNLAERLESHKLSIVAAVLLSPLLLWWIIVDLMPMAASAAVPLVPDSVKQQMGRQTFYSLQKTTLEPTELPAEQQALVRYHWQMALNQLSLEQRQYKLHLFKSDFFGANAFALPDGTVVITDQLVSLLKDNPDAILAVLLHEIGHVEGQHSVRLIAQSLGATLVFGIVFGNPEGVADLLLGSGSVLLQNAFSRDMEREADQFAIAKLTALGKSPQAFADAMSALLASHGDDGEQSSALLKYLSTHPDTRERIEQATAK</sequence>
<feature type="domain" description="Peptidase M48" evidence="8">
    <location>
        <begin position="167"/>
        <end position="348"/>
    </location>
</feature>
<dbReference type="CDD" id="cd07332">
    <property type="entry name" value="M48C_Oma1_like"/>
    <property type="match status" value="1"/>
</dbReference>
<gene>
    <name evidence="9" type="ORF">BAL341_1789</name>
</gene>
<proteinExistence type="inferred from homology"/>
<comment type="similarity">
    <text evidence="6">Belongs to the peptidase M48 family.</text>
</comment>
<dbReference type="GO" id="GO:0046872">
    <property type="term" value="F:metal ion binding"/>
    <property type="evidence" value="ECO:0007669"/>
    <property type="project" value="UniProtKB-KW"/>
</dbReference>
<dbReference type="PANTHER" id="PTHR22726:SF1">
    <property type="entry name" value="METALLOENDOPEPTIDASE OMA1, MITOCHONDRIAL"/>
    <property type="match status" value="1"/>
</dbReference>
<evidence type="ECO:0000256" key="7">
    <source>
        <dbReference type="SAM" id="Phobius"/>
    </source>
</evidence>
<keyword evidence="1 6" id="KW-0645">Protease</keyword>
<keyword evidence="7" id="KW-1133">Transmembrane helix</keyword>
<dbReference type="GO" id="GO:0051603">
    <property type="term" value="P:proteolysis involved in protein catabolic process"/>
    <property type="evidence" value="ECO:0007669"/>
    <property type="project" value="TreeGrafter"/>
</dbReference>
<dbReference type="EMBL" id="CAAJGR010000094">
    <property type="protein sequence ID" value="VHO04201.1"/>
    <property type="molecule type" value="Genomic_DNA"/>
</dbReference>
<keyword evidence="4 6" id="KW-0862">Zinc</keyword>
<evidence type="ECO:0000256" key="6">
    <source>
        <dbReference type="RuleBase" id="RU003983"/>
    </source>
</evidence>